<accession>A0ACD5AQ65</accession>
<evidence type="ECO:0000313" key="2">
    <source>
        <dbReference type="Proteomes" id="UP001432251"/>
    </source>
</evidence>
<sequence>MTNLYPGIDALRLTKAVQLARLCPQSNGAFSVGAIVFDAAGVEISRGYSRESDPVVHAEEGALAKLDHDDERLRGATLYTSLEPCSKRASRPRSCTQIILDSGISRVVFAWREPDTFVTKCQGRYLLEERGIEVVELPELAVAAMQPNTHLLRSERVQ</sequence>
<organism evidence="1 2">
    <name type="scientific">Streptomyces citrinus</name>
    <dbReference type="NCBI Taxonomy" id="3118173"/>
    <lineage>
        <taxon>Bacteria</taxon>
        <taxon>Bacillati</taxon>
        <taxon>Actinomycetota</taxon>
        <taxon>Actinomycetes</taxon>
        <taxon>Kitasatosporales</taxon>
        <taxon>Streptomycetaceae</taxon>
        <taxon>Streptomyces</taxon>
    </lineage>
</organism>
<gene>
    <name evidence="1" type="ORF">V2W30_39745</name>
</gene>
<proteinExistence type="predicted"/>
<keyword evidence="2" id="KW-1185">Reference proteome</keyword>
<name>A0ACD5AQ65_9ACTN</name>
<reference evidence="1" key="1">
    <citation type="journal article" date="2025" name="Int. J. Syst. Evol. Microbiol.">
        <title>Streptomyces citrinus sp. nov., with yellow diffusible pigment.</title>
        <authorList>
            <person name="He Y."/>
            <person name="Yang E."/>
            <person name="Xu J."/>
            <person name="Sun Y."/>
            <person name="Sun L."/>
        </authorList>
    </citation>
    <scope>NUCLEOTIDE SEQUENCE</scope>
    <source>
        <strain evidence="1">Q6</strain>
    </source>
</reference>
<evidence type="ECO:0000313" key="1">
    <source>
        <dbReference type="EMBL" id="WWQ69329.1"/>
    </source>
</evidence>
<keyword evidence="1" id="KW-0614">Plasmid</keyword>
<geneLocation type="plasmid" evidence="1 2">
    <name>p1</name>
</geneLocation>
<dbReference type="EMBL" id="CP146023">
    <property type="protein sequence ID" value="WWQ69329.1"/>
    <property type="molecule type" value="Genomic_DNA"/>
</dbReference>
<dbReference type="Proteomes" id="UP001432251">
    <property type="component" value="Plasmid p1"/>
</dbReference>
<protein>
    <submittedName>
        <fullName evidence="1">Uncharacterized protein</fullName>
    </submittedName>
</protein>